<sequence length="182" mass="19914">MIGIINQDSQAGWLPTIGNQKYLLAILVVAVMTGLMYIYLNYSKQGYEIAVVGESRRTASYAGIKVDRVIIRTMALSGALCGLIGLLLTSSTDHTMTTTIVDGRGFTAVMVSWMAKFNPIIMIFVSLLLVVLSRGASEISTAFGLNRSFSDILTGIILFFIIGCEFFINYKVQFRSSGKKEA</sequence>
<evidence type="ECO:0000256" key="4">
    <source>
        <dbReference type="ARBA" id="ARBA00022989"/>
    </source>
</evidence>
<dbReference type="AlphaFoldDB" id="A0A810Q7R6"/>
<evidence type="ECO:0008006" key="10">
    <source>
        <dbReference type="Google" id="ProtNLM"/>
    </source>
</evidence>
<comment type="subcellular location">
    <subcellularLocation>
        <location evidence="1">Cell membrane</location>
        <topology evidence="1">Multi-pass membrane protein</topology>
    </subcellularLocation>
</comment>
<dbReference type="Proteomes" id="UP000681035">
    <property type="component" value="Chromosome"/>
</dbReference>
<dbReference type="KEGG" id="vcop:MM50RIKEN_04160"/>
<proteinExistence type="predicted"/>
<keyword evidence="4 6" id="KW-1133">Transmembrane helix</keyword>
<dbReference type="InterPro" id="IPR001851">
    <property type="entry name" value="ABC_transp_permease"/>
</dbReference>
<dbReference type="EMBL" id="AP023418">
    <property type="protein sequence ID" value="BCK80653.1"/>
    <property type="molecule type" value="Genomic_DNA"/>
</dbReference>
<dbReference type="PANTHER" id="PTHR47089:SF1">
    <property type="entry name" value="GUANOSINE ABC TRANSPORTER PERMEASE PROTEIN NUPP"/>
    <property type="match status" value="1"/>
</dbReference>
<keyword evidence="9" id="KW-1185">Reference proteome</keyword>
<gene>
    <name evidence="7" type="ORF">MM50RIKEN_04160</name>
    <name evidence="8" type="ORF">MM50RIKEN_12570</name>
</gene>
<evidence type="ECO:0000256" key="1">
    <source>
        <dbReference type="ARBA" id="ARBA00004651"/>
    </source>
</evidence>
<dbReference type="RefSeq" id="WP_213540293.1">
    <property type="nucleotide sequence ID" value="NZ_AP023418.1"/>
</dbReference>
<dbReference type="GO" id="GO:0022857">
    <property type="term" value="F:transmembrane transporter activity"/>
    <property type="evidence" value="ECO:0007669"/>
    <property type="project" value="InterPro"/>
</dbReference>
<dbReference type="KEGG" id="vcop:MM50RIKEN_12570"/>
<feature type="transmembrane region" description="Helical" evidence="6">
    <location>
        <begin position="109"/>
        <end position="132"/>
    </location>
</feature>
<evidence type="ECO:0000313" key="8">
    <source>
        <dbReference type="EMBL" id="BCK81494.1"/>
    </source>
</evidence>
<accession>A0A810Q7R6</accession>
<dbReference type="EMBL" id="AP023418">
    <property type="protein sequence ID" value="BCK81494.1"/>
    <property type="molecule type" value="Genomic_DNA"/>
</dbReference>
<keyword evidence="3 6" id="KW-0812">Transmembrane</keyword>
<dbReference type="Pfam" id="PF02653">
    <property type="entry name" value="BPD_transp_2"/>
    <property type="match status" value="1"/>
</dbReference>
<feature type="transmembrane region" description="Helical" evidence="6">
    <location>
        <begin position="152"/>
        <end position="170"/>
    </location>
</feature>
<dbReference type="CDD" id="cd06580">
    <property type="entry name" value="TM_PBP1_transp_TpRbsC_like"/>
    <property type="match status" value="1"/>
</dbReference>
<evidence type="ECO:0000313" key="9">
    <source>
        <dbReference type="Proteomes" id="UP000681035"/>
    </source>
</evidence>
<keyword evidence="2" id="KW-1003">Cell membrane</keyword>
<evidence type="ECO:0000313" key="7">
    <source>
        <dbReference type="EMBL" id="BCK80653.1"/>
    </source>
</evidence>
<organism evidence="7 9">
    <name type="scientific">Vescimonas coprocola</name>
    <dbReference type="NCBI Taxonomy" id="2714355"/>
    <lineage>
        <taxon>Bacteria</taxon>
        <taxon>Bacillati</taxon>
        <taxon>Bacillota</taxon>
        <taxon>Clostridia</taxon>
        <taxon>Eubacteriales</taxon>
        <taxon>Oscillospiraceae</taxon>
        <taxon>Vescimonas</taxon>
    </lineage>
</organism>
<evidence type="ECO:0000256" key="6">
    <source>
        <dbReference type="SAM" id="Phobius"/>
    </source>
</evidence>
<evidence type="ECO:0000256" key="5">
    <source>
        <dbReference type="ARBA" id="ARBA00023136"/>
    </source>
</evidence>
<evidence type="ECO:0000256" key="3">
    <source>
        <dbReference type="ARBA" id="ARBA00022692"/>
    </source>
</evidence>
<feature type="transmembrane region" description="Helical" evidence="6">
    <location>
        <begin position="69"/>
        <end position="88"/>
    </location>
</feature>
<dbReference type="GO" id="GO:0005886">
    <property type="term" value="C:plasma membrane"/>
    <property type="evidence" value="ECO:0007669"/>
    <property type="project" value="UniProtKB-SubCell"/>
</dbReference>
<dbReference type="PANTHER" id="PTHR47089">
    <property type="entry name" value="ABC TRANSPORTER, PERMEASE PROTEIN"/>
    <property type="match status" value="1"/>
</dbReference>
<name>A0A810Q7R6_9FIRM</name>
<reference evidence="7" key="1">
    <citation type="submission" date="2020-09" db="EMBL/GenBank/DDBJ databases">
        <title>New species isolated from human feces.</title>
        <authorList>
            <person name="Kitahara M."/>
            <person name="Shigeno Y."/>
            <person name="Shime M."/>
            <person name="Matsumoto Y."/>
            <person name="Nakamura S."/>
            <person name="Motooka D."/>
            <person name="Fukuoka S."/>
            <person name="Nishikawa H."/>
            <person name="Benno Y."/>
        </authorList>
    </citation>
    <scope>NUCLEOTIDE SEQUENCE</scope>
    <source>
        <strain evidence="7">MM50</strain>
    </source>
</reference>
<evidence type="ECO:0000256" key="2">
    <source>
        <dbReference type="ARBA" id="ARBA00022475"/>
    </source>
</evidence>
<keyword evidence="5 6" id="KW-0472">Membrane</keyword>
<feature type="transmembrane region" description="Helical" evidence="6">
    <location>
        <begin position="22"/>
        <end position="40"/>
    </location>
</feature>
<protein>
    <recommendedName>
        <fullName evidence="10">Branched-subunit amino acid transport system permease</fullName>
    </recommendedName>
</protein>